<accession>A0A9D5AS04</accession>
<dbReference type="GO" id="GO:0005634">
    <property type="term" value="C:nucleus"/>
    <property type="evidence" value="ECO:0007669"/>
    <property type="project" value="UniProtKB-SubCell"/>
</dbReference>
<keyword evidence="5" id="KW-1185">Reference proteome</keyword>
<dbReference type="Proteomes" id="UP001058974">
    <property type="component" value="Chromosome 4"/>
</dbReference>
<dbReference type="InterPro" id="IPR008395">
    <property type="entry name" value="Agenet-like_dom"/>
</dbReference>
<keyword evidence="2" id="KW-0539">Nucleus</keyword>
<feature type="non-terminal residue" evidence="4">
    <location>
        <position position="1"/>
    </location>
</feature>
<dbReference type="AlphaFoldDB" id="A0A9D5AS04"/>
<dbReference type="EMBL" id="JAMSHJ010000004">
    <property type="protein sequence ID" value="KAI5416330.1"/>
    <property type="molecule type" value="Genomic_DNA"/>
</dbReference>
<proteinExistence type="predicted"/>
<organism evidence="4 5">
    <name type="scientific">Pisum sativum</name>
    <name type="common">Garden pea</name>
    <name type="synonym">Lathyrus oleraceus</name>
    <dbReference type="NCBI Taxonomy" id="3888"/>
    <lineage>
        <taxon>Eukaryota</taxon>
        <taxon>Viridiplantae</taxon>
        <taxon>Streptophyta</taxon>
        <taxon>Embryophyta</taxon>
        <taxon>Tracheophyta</taxon>
        <taxon>Spermatophyta</taxon>
        <taxon>Magnoliopsida</taxon>
        <taxon>eudicotyledons</taxon>
        <taxon>Gunneridae</taxon>
        <taxon>Pentapetalae</taxon>
        <taxon>rosids</taxon>
        <taxon>fabids</taxon>
        <taxon>Fabales</taxon>
        <taxon>Fabaceae</taxon>
        <taxon>Papilionoideae</taxon>
        <taxon>50 kb inversion clade</taxon>
        <taxon>NPAAA clade</taxon>
        <taxon>Hologalegina</taxon>
        <taxon>IRL clade</taxon>
        <taxon>Fabeae</taxon>
        <taxon>Lathyrus</taxon>
    </lineage>
</organism>
<evidence type="ECO:0000256" key="2">
    <source>
        <dbReference type="ARBA" id="ARBA00023242"/>
    </source>
</evidence>
<dbReference type="SMART" id="SM01191">
    <property type="entry name" value="ENT"/>
    <property type="match status" value="1"/>
</dbReference>
<dbReference type="PANTHER" id="PTHR31917">
    <property type="entry name" value="AGENET DOMAIN-CONTAINING PROTEIN-RELATED"/>
    <property type="match status" value="1"/>
</dbReference>
<sequence>CNNRKIKERVKIINRDEKIVFSIGIRNILAVMRFKKGTKVEVLSKAEVPSGSWLCAEIIRGKGHHYTVKYEGFQGDTGEAIVGRVSRKSTRPCPPALELVENWAPGEIVEVYQNFSWKMATVLKVLGKKCISVRLVGSSLEFQVSKFDIRVRQSWQDDKWFVVGKGSASCDNGKRFSAQLLKIDTKTKLSASDYYHPEKKELNNLECHPVSFKTLKRGRHSQVEAYAEPLPKLRAIENEGRCYRARVRNPSTPLNHVQNVGFPRDVPAEECIHAVNNRKTGIVDMDIERRKQNAAVGCSFGQNFELNCADSVICSVGSCSITSGNSYKLQFPVSAGPFGDVDSPYSDAESTCKRGYLERTYSPPTRRELATKIHRLELHAYRCTIEALYASGPLSWEQEALMTNLRLSLNISNDEHLMELRNLISSENSIPFR</sequence>
<dbReference type="SUPFAM" id="SSF158639">
    <property type="entry name" value="ENT-like"/>
    <property type="match status" value="1"/>
</dbReference>
<dbReference type="Gene3D" id="1.10.1240.40">
    <property type="entry name" value="ENT domain"/>
    <property type="match status" value="1"/>
</dbReference>
<evidence type="ECO:0000259" key="3">
    <source>
        <dbReference type="PROSITE" id="PS51138"/>
    </source>
</evidence>
<comment type="caution">
    <text evidence="4">The sequence shown here is derived from an EMBL/GenBank/DDBJ whole genome shotgun (WGS) entry which is preliminary data.</text>
</comment>
<comment type="subcellular location">
    <subcellularLocation>
        <location evidence="1">Nucleus</location>
    </subcellularLocation>
</comment>
<feature type="domain" description="ENT" evidence="3">
    <location>
        <begin position="369"/>
        <end position="433"/>
    </location>
</feature>
<dbReference type="Pfam" id="PF03735">
    <property type="entry name" value="ENT"/>
    <property type="match status" value="1"/>
</dbReference>
<dbReference type="PROSITE" id="PS51138">
    <property type="entry name" value="ENT"/>
    <property type="match status" value="1"/>
</dbReference>
<dbReference type="InterPro" id="IPR036142">
    <property type="entry name" value="ENT_dom-like_sf"/>
</dbReference>
<dbReference type="PANTHER" id="PTHR31917:SF5">
    <property type="entry name" value="OS02G0204500 PROTEIN"/>
    <property type="match status" value="1"/>
</dbReference>
<evidence type="ECO:0000313" key="4">
    <source>
        <dbReference type="EMBL" id="KAI5416330.1"/>
    </source>
</evidence>
<dbReference type="Gramene" id="Psat04G0140400-T1">
    <property type="protein sequence ID" value="KAI5416330.1"/>
    <property type="gene ID" value="KIW84_041404"/>
</dbReference>
<evidence type="ECO:0000256" key="1">
    <source>
        <dbReference type="ARBA" id="ARBA00004123"/>
    </source>
</evidence>
<dbReference type="Pfam" id="PF05641">
    <property type="entry name" value="Agenet"/>
    <property type="match status" value="1"/>
</dbReference>
<name>A0A9D5AS04_PEA</name>
<dbReference type="SMART" id="SM00743">
    <property type="entry name" value="Agenet"/>
    <property type="match status" value="2"/>
</dbReference>
<protein>
    <recommendedName>
        <fullName evidence="3">ENT domain-containing protein</fullName>
    </recommendedName>
</protein>
<evidence type="ECO:0000313" key="5">
    <source>
        <dbReference type="Proteomes" id="UP001058974"/>
    </source>
</evidence>
<gene>
    <name evidence="4" type="ORF">KIW84_041404</name>
</gene>
<reference evidence="4 5" key="1">
    <citation type="journal article" date="2022" name="Nat. Genet.">
        <title>Improved pea reference genome and pan-genome highlight genomic features and evolutionary characteristics.</title>
        <authorList>
            <person name="Yang T."/>
            <person name="Liu R."/>
            <person name="Luo Y."/>
            <person name="Hu S."/>
            <person name="Wang D."/>
            <person name="Wang C."/>
            <person name="Pandey M.K."/>
            <person name="Ge S."/>
            <person name="Xu Q."/>
            <person name="Li N."/>
            <person name="Li G."/>
            <person name="Huang Y."/>
            <person name="Saxena R.K."/>
            <person name="Ji Y."/>
            <person name="Li M."/>
            <person name="Yan X."/>
            <person name="He Y."/>
            <person name="Liu Y."/>
            <person name="Wang X."/>
            <person name="Xiang C."/>
            <person name="Varshney R.K."/>
            <person name="Ding H."/>
            <person name="Gao S."/>
            <person name="Zong X."/>
        </authorList>
    </citation>
    <scope>NUCLEOTIDE SEQUENCE [LARGE SCALE GENOMIC DNA]</scope>
    <source>
        <strain evidence="4 5">cv. Zhongwan 6</strain>
    </source>
</reference>
<dbReference type="InterPro" id="IPR014002">
    <property type="entry name" value="Agenet_dom_plant"/>
</dbReference>
<dbReference type="InterPro" id="IPR005491">
    <property type="entry name" value="ENT_dom"/>
</dbReference>